<dbReference type="HOGENOM" id="CLU_1990929_0_0_11"/>
<gene>
    <name evidence="1" type="ORF">HMPREF0724_11772</name>
</gene>
<protein>
    <submittedName>
        <fullName evidence="1">Uncharacterized protein</fullName>
    </submittedName>
</protein>
<proteinExistence type="predicted"/>
<comment type="caution">
    <text evidence="1">The sequence shown here is derived from an EMBL/GenBank/DDBJ whole genome shotgun (WGS) entry which is preliminary data.</text>
</comment>
<dbReference type="Proteomes" id="UP000004245">
    <property type="component" value="Unassembled WGS sequence"/>
</dbReference>
<reference evidence="1" key="1">
    <citation type="submission" date="2011-01" db="EMBL/GenBank/DDBJ databases">
        <authorList>
            <person name="Muzny D."/>
            <person name="Qin X."/>
            <person name="Buhay C."/>
            <person name="Dugan-Rocha S."/>
            <person name="Ding Y."/>
            <person name="Chen G."/>
            <person name="Hawes A."/>
            <person name="Holder M."/>
            <person name="Jhangiani S."/>
            <person name="Johnson A."/>
            <person name="Khan Z."/>
            <person name="Li Z."/>
            <person name="Liu W."/>
            <person name="Liu X."/>
            <person name="Perez L."/>
            <person name="Shen H."/>
            <person name="Wang Q."/>
            <person name="Watt J."/>
            <person name="Xi L."/>
            <person name="Xin Y."/>
            <person name="Zhou J."/>
            <person name="Deng J."/>
            <person name="Jiang H."/>
            <person name="Liu Y."/>
            <person name="Qu J."/>
            <person name="Song X.-Z."/>
            <person name="Zhang L."/>
            <person name="Villasana D."/>
            <person name="Johnson A."/>
            <person name="Liu J."/>
            <person name="Liyanage D."/>
            <person name="Lorensuhewa L."/>
            <person name="Robinson T."/>
            <person name="Song A."/>
            <person name="Song B.-B."/>
            <person name="Dinh H."/>
            <person name="Thornton R."/>
            <person name="Coyle M."/>
            <person name="Francisco L."/>
            <person name="Jackson L."/>
            <person name="Javaid M."/>
            <person name="Korchina V."/>
            <person name="Kovar C."/>
            <person name="Mata R."/>
            <person name="Mathew T."/>
            <person name="Ngo R."/>
            <person name="Nguyen L."/>
            <person name="Nguyen N."/>
            <person name="Okwuonu G."/>
            <person name="Ongeri F."/>
            <person name="Pham C."/>
            <person name="Simmons D."/>
            <person name="Wilczek-Boney K."/>
            <person name="Hale W."/>
            <person name="Jakkamsetti A."/>
            <person name="Pham P."/>
            <person name="Ruth R."/>
            <person name="San Lucas F."/>
            <person name="Warren J."/>
            <person name="Zhang J."/>
            <person name="Zhao Z."/>
            <person name="Zhou C."/>
            <person name="Zhu D."/>
            <person name="Lee S."/>
            <person name="Bess C."/>
            <person name="Blankenburg K."/>
            <person name="Forbes L."/>
            <person name="Fu Q."/>
            <person name="Gubbala S."/>
            <person name="Hirani K."/>
            <person name="Jayaseelan J.C."/>
            <person name="Lara F."/>
            <person name="Munidasa M."/>
            <person name="Palculict T."/>
            <person name="Patil S."/>
            <person name="Pu L.-L."/>
            <person name="Saada N."/>
            <person name="Tang L."/>
            <person name="Weissenberger G."/>
            <person name="Zhu Y."/>
            <person name="Hemphill L."/>
            <person name="Shang Y."/>
            <person name="Youmans B."/>
            <person name="Ayvaz T."/>
            <person name="Ross M."/>
            <person name="Santibanez J."/>
            <person name="Aqrawi P."/>
            <person name="Gross S."/>
            <person name="Joshi V."/>
            <person name="Fowler G."/>
            <person name="Nazareth L."/>
            <person name="Reid J."/>
            <person name="Worley K."/>
            <person name="Petrosino J."/>
            <person name="Highlander S."/>
            <person name="Gibbs R."/>
        </authorList>
    </citation>
    <scope>NUCLEOTIDE SEQUENCE [LARGE SCALE GENOMIC DNA]</scope>
    <source>
        <strain evidence="1">ATCC 33707</strain>
    </source>
</reference>
<evidence type="ECO:0000313" key="1">
    <source>
        <dbReference type="EMBL" id="EGD24654.1"/>
    </source>
</evidence>
<dbReference type="EMBL" id="ADNW02000008">
    <property type="protein sequence ID" value="EGD24654.1"/>
    <property type="molecule type" value="Genomic_DNA"/>
</dbReference>
<evidence type="ECO:0000313" key="2">
    <source>
        <dbReference type="Proteomes" id="UP000004245"/>
    </source>
</evidence>
<keyword evidence="2" id="KW-1185">Reference proteome</keyword>
<dbReference type="AlphaFoldDB" id="E9T071"/>
<dbReference type="RefSeq" id="WP_005513013.1">
    <property type="nucleotide sequence ID" value="NZ_CM001149.1"/>
</dbReference>
<accession>E9T071</accession>
<sequence>MASLDVEELLVQFFGGFGLRTIGGELPPRFEETGPLPVVRVIALPGGELARAWNGPRLADRAEVDVDVFGADDEQVADTAARVQNLTERLAVDGISVLRAPAFTRRPDWNDKIRRRGAVLTLATR</sequence>
<organism evidence="1 2">
    <name type="scientific">Prescottella equi ATCC 33707</name>
    <dbReference type="NCBI Taxonomy" id="525370"/>
    <lineage>
        <taxon>Bacteria</taxon>
        <taxon>Bacillati</taxon>
        <taxon>Actinomycetota</taxon>
        <taxon>Actinomycetes</taxon>
        <taxon>Mycobacteriales</taxon>
        <taxon>Nocardiaceae</taxon>
        <taxon>Prescottella</taxon>
    </lineage>
</organism>
<dbReference type="OrthoDB" id="4774973at2"/>
<name>E9T071_RHOHA</name>